<dbReference type="Proteomes" id="UP001595711">
    <property type="component" value="Unassembled WGS sequence"/>
</dbReference>
<keyword evidence="1" id="KW-0812">Transmembrane</keyword>
<reference evidence="3" key="1">
    <citation type="journal article" date="2019" name="Int. J. Syst. Evol. Microbiol.">
        <title>The Global Catalogue of Microorganisms (GCM) 10K type strain sequencing project: providing services to taxonomists for standard genome sequencing and annotation.</title>
        <authorList>
            <consortium name="The Broad Institute Genomics Platform"/>
            <consortium name="The Broad Institute Genome Sequencing Center for Infectious Disease"/>
            <person name="Wu L."/>
            <person name="Ma J."/>
        </authorList>
    </citation>
    <scope>NUCLEOTIDE SEQUENCE [LARGE SCALE GENOMIC DNA]</scope>
    <source>
        <strain evidence="3">KCTC 42182</strain>
    </source>
</reference>
<keyword evidence="1" id="KW-0472">Membrane</keyword>
<dbReference type="EMBL" id="JBHRYJ010000001">
    <property type="protein sequence ID" value="MFC3675616.1"/>
    <property type="molecule type" value="Genomic_DNA"/>
</dbReference>
<name>A0ABV7VG73_9PROT</name>
<evidence type="ECO:0000313" key="2">
    <source>
        <dbReference type="EMBL" id="MFC3675616.1"/>
    </source>
</evidence>
<gene>
    <name evidence="2" type="ORF">ACFOOQ_08685</name>
</gene>
<keyword evidence="1" id="KW-1133">Transmembrane helix</keyword>
<evidence type="ECO:0000313" key="3">
    <source>
        <dbReference type="Proteomes" id="UP001595711"/>
    </source>
</evidence>
<organism evidence="2 3">
    <name type="scientific">Ferrovibrio xuzhouensis</name>
    <dbReference type="NCBI Taxonomy" id="1576914"/>
    <lineage>
        <taxon>Bacteria</taxon>
        <taxon>Pseudomonadati</taxon>
        <taxon>Pseudomonadota</taxon>
        <taxon>Alphaproteobacteria</taxon>
        <taxon>Rhodospirillales</taxon>
        <taxon>Rhodospirillaceae</taxon>
        <taxon>Ferrovibrio</taxon>
    </lineage>
</organism>
<feature type="transmembrane region" description="Helical" evidence="1">
    <location>
        <begin position="200"/>
        <end position="224"/>
    </location>
</feature>
<sequence>MRHSLPRTGHIRFHSCIFNKTASFKNRVFGDSTSFRRSVFKVAPFFHNSELHQGTEFLKEQFTDIKTDEAEKAYSTLKLAMNKHHAHAEEMMFFGLEMQARRYKTKWPSKALYLIYEACSDYGQSIARPAVMLLGTFCFFLIWYWMILFNGRLDEVVTPTGAERIGKLYVFTLEHTAPFLLPVLKTADRFPTLDGSDPSAWTSTLIAGHTTIAIVLFFFLLLGIRNRFRLKG</sequence>
<protein>
    <submittedName>
        <fullName evidence="2">Uncharacterized protein</fullName>
    </submittedName>
</protein>
<evidence type="ECO:0000256" key="1">
    <source>
        <dbReference type="SAM" id="Phobius"/>
    </source>
</evidence>
<feature type="transmembrane region" description="Helical" evidence="1">
    <location>
        <begin position="130"/>
        <end position="149"/>
    </location>
</feature>
<proteinExistence type="predicted"/>
<comment type="caution">
    <text evidence="2">The sequence shown here is derived from an EMBL/GenBank/DDBJ whole genome shotgun (WGS) entry which is preliminary data.</text>
</comment>
<accession>A0ABV7VG73</accession>
<dbReference type="RefSeq" id="WP_379724514.1">
    <property type="nucleotide sequence ID" value="NZ_JBHRYJ010000001.1"/>
</dbReference>
<keyword evidence="3" id="KW-1185">Reference proteome</keyword>